<evidence type="ECO:0000256" key="6">
    <source>
        <dbReference type="ARBA" id="ARBA00022868"/>
    </source>
</evidence>
<dbReference type="EMBL" id="UZAH01025451">
    <property type="protein sequence ID" value="VDO64159.1"/>
    <property type="molecule type" value="Genomic_DNA"/>
</dbReference>
<keyword evidence="10" id="KW-0472">Membrane</keyword>
<dbReference type="OrthoDB" id="5806935at2759"/>
<evidence type="ECO:0000313" key="13">
    <source>
        <dbReference type="Proteomes" id="UP000050761"/>
    </source>
</evidence>
<evidence type="ECO:0000256" key="8">
    <source>
        <dbReference type="ARBA" id="ARBA00022989"/>
    </source>
</evidence>
<dbReference type="WBParaSite" id="HPBE_0000532601-mRNA-1">
    <property type="protein sequence ID" value="HPBE_0000532601-mRNA-1"/>
    <property type="gene ID" value="HPBE_0000532601"/>
</dbReference>
<evidence type="ECO:0000256" key="7">
    <source>
        <dbReference type="ARBA" id="ARBA00022949"/>
    </source>
</evidence>
<keyword evidence="8" id="KW-1133">Transmembrane helix</keyword>
<evidence type="ECO:0000313" key="14">
    <source>
        <dbReference type="WBParaSite" id="HPBE_0000532601-mRNA-1"/>
    </source>
</evidence>
<keyword evidence="6" id="KW-0303">Gap junction</keyword>
<keyword evidence="4" id="KW-1003">Cell membrane</keyword>
<keyword evidence="5" id="KW-0812">Transmembrane</keyword>
<accession>A0A183FFL3</accession>
<dbReference type="Pfam" id="PF00876">
    <property type="entry name" value="Innexin"/>
    <property type="match status" value="1"/>
</dbReference>
<dbReference type="GO" id="GO:0005886">
    <property type="term" value="C:plasma membrane"/>
    <property type="evidence" value="ECO:0007669"/>
    <property type="project" value="UniProtKB-SubCell"/>
</dbReference>
<reference evidence="12 13" key="1">
    <citation type="submission" date="2018-11" db="EMBL/GenBank/DDBJ databases">
        <authorList>
            <consortium name="Pathogen Informatics"/>
        </authorList>
    </citation>
    <scope>NUCLEOTIDE SEQUENCE [LARGE SCALE GENOMIC DNA]</scope>
</reference>
<reference evidence="14" key="2">
    <citation type="submission" date="2019-09" db="UniProtKB">
        <authorList>
            <consortium name="WormBaseParasite"/>
        </authorList>
    </citation>
    <scope>IDENTIFICATION</scope>
</reference>
<dbReference type="GO" id="GO:0034220">
    <property type="term" value="P:monoatomic ion transmembrane transport"/>
    <property type="evidence" value="ECO:0007669"/>
    <property type="project" value="UniProtKB-KW"/>
</dbReference>
<evidence type="ECO:0000256" key="4">
    <source>
        <dbReference type="ARBA" id="ARBA00022475"/>
    </source>
</evidence>
<evidence type="ECO:0000256" key="10">
    <source>
        <dbReference type="ARBA" id="ARBA00023136"/>
    </source>
</evidence>
<keyword evidence="13" id="KW-1185">Reference proteome</keyword>
<comment type="subcellular location">
    <subcellularLocation>
        <location evidence="1">Cell junction</location>
        <location evidence="1">Gap junction</location>
    </subcellularLocation>
    <subcellularLocation>
        <location evidence="2">Cell membrane</location>
        <topology evidence="2">Multi-pass membrane protein</topology>
    </subcellularLocation>
</comment>
<evidence type="ECO:0000256" key="3">
    <source>
        <dbReference type="ARBA" id="ARBA00022448"/>
    </source>
</evidence>
<evidence type="ECO:0000256" key="11">
    <source>
        <dbReference type="ARBA" id="ARBA00023303"/>
    </source>
</evidence>
<organism evidence="13 14">
    <name type="scientific">Heligmosomoides polygyrus</name>
    <name type="common">Parasitic roundworm</name>
    <dbReference type="NCBI Taxonomy" id="6339"/>
    <lineage>
        <taxon>Eukaryota</taxon>
        <taxon>Metazoa</taxon>
        <taxon>Ecdysozoa</taxon>
        <taxon>Nematoda</taxon>
        <taxon>Chromadorea</taxon>
        <taxon>Rhabditida</taxon>
        <taxon>Rhabditina</taxon>
        <taxon>Rhabditomorpha</taxon>
        <taxon>Strongyloidea</taxon>
        <taxon>Heligmosomidae</taxon>
        <taxon>Heligmosomoides</taxon>
    </lineage>
</organism>
<evidence type="ECO:0000256" key="5">
    <source>
        <dbReference type="ARBA" id="ARBA00022692"/>
    </source>
</evidence>
<accession>A0A3P7XEJ5</accession>
<dbReference type="GO" id="GO:0005921">
    <property type="term" value="C:gap junction"/>
    <property type="evidence" value="ECO:0007669"/>
    <property type="project" value="UniProtKB-SubCell"/>
</dbReference>
<sequence>MSLEGVLRAIRRCASSCDDDWSDWLSHSVTSNLALAAATLVSYKIFVDSPIECLPPSFFPDSWIVVS</sequence>
<evidence type="ECO:0000313" key="12">
    <source>
        <dbReference type="EMBL" id="VDO64159.1"/>
    </source>
</evidence>
<name>A0A183FFL3_HELPZ</name>
<keyword evidence="9" id="KW-0406">Ion transport</keyword>
<evidence type="ECO:0000256" key="9">
    <source>
        <dbReference type="ARBA" id="ARBA00023065"/>
    </source>
</evidence>
<gene>
    <name evidence="12" type="ORF">HPBE_LOCUS5327</name>
</gene>
<protein>
    <submittedName>
        <fullName evidence="14">Pecanex-like protein</fullName>
    </submittedName>
</protein>
<evidence type="ECO:0000256" key="1">
    <source>
        <dbReference type="ARBA" id="ARBA00004610"/>
    </source>
</evidence>
<keyword evidence="11" id="KW-0407">Ion channel</keyword>
<keyword evidence="7" id="KW-0965">Cell junction</keyword>
<dbReference type="AlphaFoldDB" id="A0A183FFL3"/>
<dbReference type="Proteomes" id="UP000050761">
    <property type="component" value="Unassembled WGS sequence"/>
</dbReference>
<dbReference type="InterPro" id="IPR000990">
    <property type="entry name" value="Innexin"/>
</dbReference>
<proteinExistence type="predicted"/>
<keyword evidence="3" id="KW-0813">Transport</keyword>
<evidence type="ECO:0000256" key="2">
    <source>
        <dbReference type="ARBA" id="ARBA00004651"/>
    </source>
</evidence>